<dbReference type="InterPro" id="IPR046960">
    <property type="entry name" value="PPR_At4g14850-like_plant"/>
</dbReference>
<evidence type="ECO:0000313" key="3">
    <source>
        <dbReference type="EMBL" id="KAJ8768460.1"/>
    </source>
</evidence>
<protein>
    <recommendedName>
        <fullName evidence="5">Chlororespiratory reduction 4</fullName>
    </recommendedName>
</protein>
<feature type="repeat" description="PPR" evidence="2">
    <location>
        <begin position="192"/>
        <end position="226"/>
    </location>
</feature>
<dbReference type="PROSITE" id="PS51375">
    <property type="entry name" value="PPR"/>
    <property type="match status" value="7"/>
</dbReference>
<evidence type="ECO:0000256" key="1">
    <source>
        <dbReference type="ARBA" id="ARBA00022737"/>
    </source>
</evidence>
<dbReference type="InterPro" id="IPR046848">
    <property type="entry name" value="E_motif"/>
</dbReference>
<sequence>MNLIKKCPSLRTLKSIHAHLLVSASIPSSDLALNKILRLYSRFGAICYAQKLFDQLPEPNSYLWSALVHGFVEGKRYEDALLIFIRMRRESVTPLNFTIASVLKALARLEKKKDGQVLQGSALKLGVGCDLIVQNAFIDLFMRCGEVDLARQLFEEMEERDVVTWNSMVFGYGNNGILDIALHFFNRMEERDVISWTSMIQGYVRAGDMVQARALFERMPTKDLTSWNVMVSSYLDAGDVASARHIVESMPICDVRIHNLMISGYCKAGNLQAAREFFESMPSKNVASWVLMMDGYIQVEDLDNARCLFDQMAEKNLVAWSTIIGGYSKIGKPHSALHLYKYFKEYGLKPDETFILIIISACSQLGILHIAESVIQEFEGFSLLSNLHIATSLIDMYAKCGSIERAVEVFEMVDRKDLLCYTTMITAFANHGLSQHAISFFYKMQKANIEPDALAFLGVLTACNHAGRANEGRIFFKQMKDEYGIQPSEKHYACVVDLLGRAGCLEEAHNLVNNMPMAPSPMVWGALLAACRVHRNVELAEVAATELFMIEPKNSGNYILLSNIYAAAGRWDDVGKLRTMIRDNRVRKNKGSSWVELESEVHEFVMGDKSHTDSESIYFVLYLLGEDMKLLG</sequence>
<feature type="repeat" description="PPR" evidence="2">
    <location>
        <begin position="161"/>
        <end position="191"/>
    </location>
</feature>
<gene>
    <name evidence="3" type="ORF">K2173_021613</name>
</gene>
<feature type="repeat" description="PPR" evidence="2">
    <location>
        <begin position="254"/>
        <end position="288"/>
    </location>
</feature>
<proteinExistence type="predicted"/>
<keyword evidence="4" id="KW-1185">Reference proteome</keyword>
<dbReference type="SUPFAM" id="SSF48452">
    <property type="entry name" value="TPR-like"/>
    <property type="match status" value="1"/>
</dbReference>
<dbReference type="EMBL" id="JAIWQS010000004">
    <property type="protein sequence ID" value="KAJ8768460.1"/>
    <property type="molecule type" value="Genomic_DNA"/>
</dbReference>
<dbReference type="Gene3D" id="1.25.40.10">
    <property type="entry name" value="Tetratricopeptide repeat domain"/>
    <property type="match status" value="5"/>
</dbReference>
<feature type="repeat" description="PPR" evidence="2">
    <location>
        <begin position="316"/>
        <end position="350"/>
    </location>
</feature>
<feature type="repeat" description="PPR" evidence="2">
    <location>
        <begin position="60"/>
        <end position="94"/>
    </location>
</feature>
<dbReference type="GO" id="GO:0009451">
    <property type="term" value="P:RNA modification"/>
    <property type="evidence" value="ECO:0007669"/>
    <property type="project" value="InterPro"/>
</dbReference>
<evidence type="ECO:0000256" key="2">
    <source>
        <dbReference type="PROSITE-ProRule" id="PRU00708"/>
    </source>
</evidence>
<dbReference type="FunFam" id="1.25.40.10:FF:000184">
    <property type="entry name" value="Pentatricopeptide repeat-containing protein, chloroplastic"/>
    <property type="match status" value="1"/>
</dbReference>
<keyword evidence="1" id="KW-0677">Repeat</keyword>
<feature type="repeat" description="PPR" evidence="2">
    <location>
        <begin position="130"/>
        <end position="160"/>
    </location>
</feature>
<reference evidence="3 4" key="1">
    <citation type="submission" date="2021-09" db="EMBL/GenBank/DDBJ databases">
        <title>Genomic insights and catalytic innovation underlie evolution of tropane alkaloids biosynthesis.</title>
        <authorList>
            <person name="Wang Y.-J."/>
            <person name="Tian T."/>
            <person name="Huang J.-P."/>
            <person name="Huang S.-X."/>
        </authorList>
    </citation>
    <scope>NUCLEOTIDE SEQUENCE [LARGE SCALE GENOMIC DNA]</scope>
    <source>
        <strain evidence="3">KIB-2018</strain>
        <tissue evidence="3">Leaf</tissue>
    </source>
</reference>
<dbReference type="InterPro" id="IPR002885">
    <property type="entry name" value="PPR_rpt"/>
</dbReference>
<dbReference type="Pfam" id="PF01535">
    <property type="entry name" value="PPR"/>
    <property type="match status" value="8"/>
</dbReference>
<feature type="repeat" description="PPR" evidence="2">
    <location>
        <begin position="417"/>
        <end position="451"/>
    </location>
</feature>
<dbReference type="GO" id="GO:0003723">
    <property type="term" value="F:RNA binding"/>
    <property type="evidence" value="ECO:0007669"/>
    <property type="project" value="InterPro"/>
</dbReference>
<dbReference type="NCBIfam" id="TIGR00756">
    <property type="entry name" value="PPR"/>
    <property type="match status" value="7"/>
</dbReference>
<dbReference type="Pfam" id="PF12854">
    <property type="entry name" value="PPR_1"/>
    <property type="match status" value="1"/>
</dbReference>
<accession>A0AAV8TNC7</accession>
<dbReference type="InterPro" id="IPR011990">
    <property type="entry name" value="TPR-like_helical_dom_sf"/>
</dbReference>
<dbReference type="PANTHER" id="PTHR47926">
    <property type="entry name" value="PENTATRICOPEPTIDE REPEAT-CONTAINING PROTEIN"/>
    <property type="match status" value="1"/>
</dbReference>
<dbReference type="Pfam" id="PF20431">
    <property type="entry name" value="E_motif"/>
    <property type="match status" value="1"/>
</dbReference>
<organism evidence="3 4">
    <name type="scientific">Erythroxylum novogranatense</name>
    <dbReference type="NCBI Taxonomy" id="1862640"/>
    <lineage>
        <taxon>Eukaryota</taxon>
        <taxon>Viridiplantae</taxon>
        <taxon>Streptophyta</taxon>
        <taxon>Embryophyta</taxon>
        <taxon>Tracheophyta</taxon>
        <taxon>Spermatophyta</taxon>
        <taxon>Magnoliopsida</taxon>
        <taxon>eudicotyledons</taxon>
        <taxon>Gunneridae</taxon>
        <taxon>Pentapetalae</taxon>
        <taxon>rosids</taxon>
        <taxon>fabids</taxon>
        <taxon>Malpighiales</taxon>
        <taxon>Erythroxylaceae</taxon>
        <taxon>Erythroxylum</taxon>
    </lineage>
</organism>
<evidence type="ECO:0000313" key="4">
    <source>
        <dbReference type="Proteomes" id="UP001159364"/>
    </source>
</evidence>
<dbReference type="Pfam" id="PF13041">
    <property type="entry name" value="PPR_2"/>
    <property type="match status" value="1"/>
</dbReference>
<dbReference type="AlphaFoldDB" id="A0AAV8TNC7"/>
<dbReference type="Proteomes" id="UP001159364">
    <property type="component" value="Linkage Group LG04"/>
</dbReference>
<evidence type="ECO:0008006" key="5">
    <source>
        <dbReference type="Google" id="ProtNLM"/>
    </source>
</evidence>
<name>A0AAV8TNC7_9ROSI</name>
<comment type="caution">
    <text evidence="3">The sequence shown here is derived from an EMBL/GenBank/DDBJ whole genome shotgun (WGS) entry which is preliminary data.</text>
</comment>